<evidence type="ECO:0000313" key="8">
    <source>
        <dbReference type="Proteomes" id="UP000278222"/>
    </source>
</evidence>
<dbReference type="InterPro" id="IPR023765">
    <property type="entry name" value="SBP_5_CS"/>
</dbReference>
<dbReference type="Pfam" id="PF00496">
    <property type="entry name" value="SBP_bac_5"/>
    <property type="match status" value="1"/>
</dbReference>
<keyword evidence="8" id="KW-1185">Reference proteome</keyword>
<protein>
    <submittedName>
        <fullName evidence="7">Peptide/nickel transport system substrate-binding protein</fullName>
    </submittedName>
</protein>
<name>A0A3N1KX33_9PROT</name>
<comment type="caution">
    <text evidence="7">The sequence shown here is derived from an EMBL/GenBank/DDBJ whole genome shotgun (WGS) entry which is preliminary data.</text>
</comment>
<dbReference type="PANTHER" id="PTHR30290">
    <property type="entry name" value="PERIPLASMIC BINDING COMPONENT OF ABC TRANSPORTER"/>
    <property type="match status" value="1"/>
</dbReference>
<evidence type="ECO:0000256" key="4">
    <source>
        <dbReference type="ARBA" id="ARBA00022729"/>
    </source>
</evidence>
<sequence>MTHFASAASAAVVALALVAGVAAPAAAQKVLNAAMGAADLGSLDPHRTASTQDKAIIGWMFNGLVRFKPGSLNPADIEPDLAERWESSADKKTWKFFLRKGVKFHGAYGEVTAEDVVFSIQRASNPQTSAFSSDFRAIESVAALDPYTVEVKFKENVPSVLGIFTNFQGGNIVSKKAVEALGEEFRSKAVGTGPFAYSEYQRNQAVTLVAHADYFRGKPKLDKVVYRYIPSDASRDLAYTNGEVDLIYGRADQRWVERMKSQPKTVLQIFGPGELGHLHLNMTKKPLDDVRVRQAIAHAVDRDQLVKFRGASVFRPAVSVVPEGYLGTDANAPLPKHDLAKAKALLAEAGHKDGITIKAVQTSQPSMLTVMEVVQAQLKRAGINLVFDVVDHPTFHAQIRKDVSDLVYYSSARFPIADQHLTQYFHSRSIVGTPTAVTNFSHCKVADAEIDAARIETDPAKQLELWKTAQLKVIEAACAVALVANTQVWAHRDNFDLGYELKGSLSLGPMLTENSTFK</sequence>
<comment type="subcellular location">
    <subcellularLocation>
        <location evidence="1">Periplasm</location>
    </subcellularLocation>
</comment>
<dbReference type="AlphaFoldDB" id="A0A3N1KX33"/>
<dbReference type="Gene3D" id="3.40.190.10">
    <property type="entry name" value="Periplasmic binding protein-like II"/>
    <property type="match status" value="1"/>
</dbReference>
<comment type="similarity">
    <text evidence="2">Belongs to the bacterial solute-binding protein 5 family.</text>
</comment>
<dbReference type="InterPro" id="IPR039424">
    <property type="entry name" value="SBP_5"/>
</dbReference>
<keyword evidence="4 5" id="KW-0732">Signal</keyword>
<feature type="chain" id="PRO_5017947073" evidence="5">
    <location>
        <begin position="28"/>
        <end position="518"/>
    </location>
</feature>
<evidence type="ECO:0000313" key="7">
    <source>
        <dbReference type="EMBL" id="ROP84042.1"/>
    </source>
</evidence>
<gene>
    <name evidence="7" type="ORF">EDC65_3389</name>
</gene>
<dbReference type="InterPro" id="IPR030678">
    <property type="entry name" value="Peptide/Ni-bd"/>
</dbReference>
<dbReference type="EMBL" id="RJKX01000015">
    <property type="protein sequence ID" value="ROP84042.1"/>
    <property type="molecule type" value="Genomic_DNA"/>
</dbReference>
<dbReference type="GO" id="GO:0043190">
    <property type="term" value="C:ATP-binding cassette (ABC) transporter complex"/>
    <property type="evidence" value="ECO:0007669"/>
    <property type="project" value="InterPro"/>
</dbReference>
<dbReference type="Gene3D" id="3.90.76.10">
    <property type="entry name" value="Dipeptide-binding Protein, Domain 1"/>
    <property type="match status" value="1"/>
</dbReference>
<feature type="domain" description="Solute-binding protein family 5" evidence="6">
    <location>
        <begin position="77"/>
        <end position="425"/>
    </location>
</feature>
<dbReference type="PROSITE" id="PS01040">
    <property type="entry name" value="SBP_BACTERIAL_5"/>
    <property type="match status" value="1"/>
</dbReference>
<dbReference type="GO" id="GO:0015833">
    <property type="term" value="P:peptide transport"/>
    <property type="evidence" value="ECO:0007669"/>
    <property type="project" value="TreeGrafter"/>
</dbReference>
<dbReference type="OrthoDB" id="5894719at2"/>
<feature type="signal peptide" evidence="5">
    <location>
        <begin position="1"/>
        <end position="27"/>
    </location>
</feature>
<proteinExistence type="inferred from homology"/>
<dbReference type="Proteomes" id="UP000278222">
    <property type="component" value="Unassembled WGS sequence"/>
</dbReference>
<dbReference type="SUPFAM" id="SSF53850">
    <property type="entry name" value="Periplasmic binding protein-like II"/>
    <property type="match status" value="1"/>
</dbReference>
<dbReference type="GO" id="GO:1904680">
    <property type="term" value="F:peptide transmembrane transporter activity"/>
    <property type="evidence" value="ECO:0007669"/>
    <property type="project" value="TreeGrafter"/>
</dbReference>
<dbReference type="InterPro" id="IPR000914">
    <property type="entry name" value="SBP_5_dom"/>
</dbReference>
<dbReference type="Gene3D" id="3.10.105.10">
    <property type="entry name" value="Dipeptide-binding Protein, Domain 3"/>
    <property type="match status" value="1"/>
</dbReference>
<evidence type="ECO:0000259" key="6">
    <source>
        <dbReference type="Pfam" id="PF00496"/>
    </source>
</evidence>
<dbReference type="RefSeq" id="WP_123691641.1">
    <property type="nucleotide sequence ID" value="NZ_AP019700.1"/>
</dbReference>
<dbReference type="PANTHER" id="PTHR30290:SF9">
    <property type="entry name" value="OLIGOPEPTIDE-BINDING PROTEIN APPA"/>
    <property type="match status" value="1"/>
</dbReference>
<dbReference type="GO" id="GO:0030288">
    <property type="term" value="C:outer membrane-bounded periplasmic space"/>
    <property type="evidence" value="ECO:0007669"/>
    <property type="project" value="UniProtKB-ARBA"/>
</dbReference>
<keyword evidence="3" id="KW-0813">Transport</keyword>
<reference evidence="7 8" key="1">
    <citation type="submission" date="2018-11" db="EMBL/GenBank/DDBJ databases">
        <title>Genomic Encyclopedia of Type Strains, Phase IV (KMG-IV): sequencing the most valuable type-strain genomes for metagenomic binning, comparative biology and taxonomic classification.</title>
        <authorList>
            <person name="Goeker M."/>
        </authorList>
    </citation>
    <scope>NUCLEOTIDE SEQUENCE [LARGE SCALE GENOMIC DNA]</scope>
    <source>
        <strain evidence="7 8">DSM 5900</strain>
    </source>
</reference>
<accession>A0A3N1KX33</accession>
<evidence type="ECO:0000256" key="1">
    <source>
        <dbReference type="ARBA" id="ARBA00004418"/>
    </source>
</evidence>
<evidence type="ECO:0000256" key="2">
    <source>
        <dbReference type="ARBA" id="ARBA00005695"/>
    </source>
</evidence>
<organism evidence="7 8">
    <name type="scientific">Stella humosa</name>
    <dbReference type="NCBI Taxonomy" id="94"/>
    <lineage>
        <taxon>Bacteria</taxon>
        <taxon>Pseudomonadati</taxon>
        <taxon>Pseudomonadota</taxon>
        <taxon>Alphaproteobacteria</taxon>
        <taxon>Rhodospirillales</taxon>
        <taxon>Stellaceae</taxon>
        <taxon>Stella</taxon>
    </lineage>
</organism>
<evidence type="ECO:0000256" key="3">
    <source>
        <dbReference type="ARBA" id="ARBA00022448"/>
    </source>
</evidence>
<dbReference type="CDD" id="cd08508">
    <property type="entry name" value="PBP2_NikA_DppA_OppA_like_1"/>
    <property type="match status" value="1"/>
</dbReference>
<dbReference type="PIRSF" id="PIRSF002741">
    <property type="entry name" value="MppA"/>
    <property type="match status" value="1"/>
</dbReference>
<evidence type="ECO:0000256" key="5">
    <source>
        <dbReference type="SAM" id="SignalP"/>
    </source>
</evidence>